<reference evidence="1" key="1">
    <citation type="submission" date="2021-07" db="EMBL/GenBank/DDBJ databases">
        <title>Complete Genome Sequences of Mycobacterium farcinogenes Isolated from Clinical Specimens from Patients in Thailand.</title>
        <authorList>
            <person name="Sodsai P."/>
        </authorList>
    </citation>
    <scope>NUCLEOTIDE SEQUENCE</scope>
    <source>
        <strain evidence="1">BKK/CU-MFGFA-001</strain>
    </source>
</reference>
<accession>A0ACD1FR91</accession>
<dbReference type="Proteomes" id="UP000825598">
    <property type="component" value="Plasmid unnamed2"/>
</dbReference>
<evidence type="ECO:0000313" key="1">
    <source>
        <dbReference type="EMBL" id="QZH69552.1"/>
    </source>
</evidence>
<dbReference type="EMBL" id="CP081675">
    <property type="protein sequence ID" value="QZH69552.1"/>
    <property type="molecule type" value="Genomic_DNA"/>
</dbReference>
<keyword evidence="1" id="KW-0614">Plasmid</keyword>
<sequence>MADALADIFLAQFGLLDVEVWVELFAGGAGAGLHLLDRGVVDEVWLTEKNRALAAFWRTVVDNGLELAERVRACQPDMSTWHTAREVVATSEAGAAIPDLDLAFAALIINRCSRSGMVNARVGPIGGKHQTGRWHLRSRWNPEGLADRIESISRLGHRIRVSEGNAIDRIAELDGSVGIEDELLLFVDPPYFVQGNRLYAHGMTFDDHKNLAAALTNCAARWLLTYDSDERVLGLYPDSRVLAYDIACTANRAHVDEEYAVLSDNLTVRQDQHLLATGGSRWVQHGPTSPPCQEAKQHVSTDSGAELD</sequence>
<protein>
    <submittedName>
        <fullName evidence="1">Uncharacterized protein</fullName>
    </submittedName>
</protein>
<keyword evidence="2" id="KW-1185">Reference proteome</keyword>
<geneLocation type="plasmid" evidence="1 2">
    <name>unnamed2</name>
</geneLocation>
<evidence type="ECO:0000313" key="2">
    <source>
        <dbReference type="Proteomes" id="UP000825598"/>
    </source>
</evidence>
<organism evidence="1 2">
    <name type="scientific">Mycolicibacterium farcinogenes</name>
    <name type="common">Mycobacterium farcinogenes</name>
    <dbReference type="NCBI Taxonomy" id="1802"/>
    <lineage>
        <taxon>Bacteria</taxon>
        <taxon>Bacillati</taxon>
        <taxon>Actinomycetota</taxon>
        <taxon>Actinomycetes</taxon>
        <taxon>Mycobacteriales</taxon>
        <taxon>Mycobacteriaceae</taxon>
        <taxon>Mycolicibacterium</taxon>
    </lineage>
</organism>
<name>A0ACD1FR91_MYCFR</name>
<proteinExistence type="predicted"/>
<gene>
    <name evidence="1" type="ORF">K6L26_31090</name>
</gene>